<keyword evidence="4" id="KW-0548">Nucleotidyltransferase</keyword>
<dbReference type="Gene3D" id="3.90.176.10">
    <property type="entry name" value="Toxin ADP-ribosyltransferase, Chain A, domain 1"/>
    <property type="match status" value="1"/>
</dbReference>
<dbReference type="PANTHER" id="PTHR10339">
    <property type="entry name" value="ADP-RIBOSYLTRANSFERASE"/>
    <property type="match status" value="1"/>
</dbReference>
<dbReference type="PROSITE" id="PS51996">
    <property type="entry name" value="TR_MART"/>
    <property type="match status" value="1"/>
</dbReference>
<dbReference type="PRINTS" id="PR00970">
    <property type="entry name" value="RIBTRNSFRASE"/>
</dbReference>
<comment type="catalytic activity">
    <reaction evidence="9 10">
        <text>L-arginyl-[protein] + NAD(+) = N(omega)-(ADP-D-ribosyl)-L-arginyl-[protein] + nicotinamide + H(+)</text>
        <dbReference type="Rhea" id="RHEA:19149"/>
        <dbReference type="Rhea" id="RHEA-COMP:10532"/>
        <dbReference type="Rhea" id="RHEA-COMP:15087"/>
        <dbReference type="ChEBI" id="CHEBI:15378"/>
        <dbReference type="ChEBI" id="CHEBI:17154"/>
        <dbReference type="ChEBI" id="CHEBI:29965"/>
        <dbReference type="ChEBI" id="CHEBI:57540"/>
        <dbReference type="ChEBI" id="CHEBI:142554"/>
        <dbReference type="EC" id="2.4.2.31"/>
    </reaction>
</comment>
<evidence type="ECO:0000256" key="8">
    <source>
        <dbReference type="ARBA" id="ARBA00023157"/>
    </source>
</evidence>
<evidence type="ECO:0000256" key="1">
    <source>
        <dbReference type="ARBA" id="ARBA00009558"/>
    </source>
</evidence>
<dbReference type="GO" id="GO:0106274">
    <property type="term" value="F:NAD+-protein-arginine ADP-ribosyltransferase activity"/>
    <property type="evidence" value="ECO:0007669"/>
    <property type="project" value="UniProtKB-EC"/>
</dbReference>
<comment type="similarity">
    <text evidence="1 10">Belongs to the Arg-specific ADP-ribosyltransferase family.</text>
</comment>
<name>A0A8K1G0Y8_9PASS</name>
<dbReference type="PROSITE" id="PS01291">
    <property type="entry name" value="ART"/>
    <property type="match status" value="1"/>
</dbReference>
<dbReference type="EMBL" id="SWJQ01001002">
    <property type="protein sequence ID" value="TRZ09749.1"/>
    <property type="molecule type" value="Genomic_DNA"/>
</dbReference>
<evidence type="ECO:0000256" key="9">
    <source>
        <dbReference type="ARBA" id="ARBA00047597"/>
    </source>
</evidence>
<dbReference type="PANTHER" id="PTHR10339:SF19">
    <property type="entry name" value="GPI-LINKED NAD(P)(+)--ARGININE ADP-RIBOSYLTRANSFERASE 1"/>
    <property type="match status" value="1"/>
</dbReference>
<evidence type="ECO:0000313" key="11">
    <source>
        <dbReference type="EMBL" id="TRZ09749.1"/>
    </source>
</evidence>
<keyword evidence="5" id="KW-0732">Signal</keyword>
<dbReference type="SUPFAM" id="SSF56399">
    <property type="entry name" value="ADP-ribosylation"/>
    <property type="match status" value="1"/>
</dbReference>
<protein>
    <recommendedName>
        <fullName evidence="10">NAD(P)(+)--arginine ADP-ribosyltransferase</fullName>
        <ecNumber evidence="10">2.4.2.31</ecNumber>
    </recommendedName>
    <alternativeName>
        <fullName evidence="10">Mono(ADP-ribosyl)transferase</fullName>
    </alternativeName>
</protein>
<accession>A0A8K1G0Y8</accession>
<sequence length="175" mass="20498">MAMATVAMEVVPQDMAWSSFDDQYLNCSVKISKKFHELQQSDFLKNEKFARNWAKAMAQWQKQGSVSSPLIPDQAIALMAYTMKELNLYKEFNDAMREAGNSSWKYQNEFHFKSLHFLLTHALQKLRRPNDCKVVYQGVSRYQYRVNKDDKVRFGQFASTSLRKTVAQVMGRIRY</sequence>
<gene>
    <name evidence="11" type="ORF">HGM15179_017359</name>
</gene>
<evidence type="ECO:0000313" key="12">
    <source>
        <dbReference type="Proteomes" id="UP000796761"/>
    </source>
</evidence>
<dbReference type="GO" id="GO:0003950">
    <property type="term" value="F:NAD+ poly-ADP-ribosyltransferase activity"/>
    <property type="evidence" value="ECO:0007669"/>
    <property type="project" value="TreeGrafter"/>
</dbReference>
<dbReference type="GO" id="GO:0016779">
    <property type="term" value="F:nucleotidyltransferase activity"/>
    <property type="evidence" value="ECO:0007669"/>
    <property type="project" value="UniProtKB-KW"/>
</dbReference>
<keyword evidence="7 10" id="KW-0520">NAD</keyword>
<keyword evidence="6 10" id="KW-0521">NADP</keyword>
<proteinExistence type="inferred from homology"/>
<dbReference type="Pfam" id="PF01129">
    <property type="entry name" value="ART"/>
    <property type="match status" value="1"/>
</dbReference>
<dbReference type="EC" id="2.4.2.31" evidence="10"/>
<dbReference type="InterPro" id="IPR000768">
    <property type="entry name" value="ART"/>
</dbReference>
<keyword evidence="12" id="KW-1185">Reference proteome</keyword>
<keyword evidence="3 10" id="KW-0808">Transferase</keyword>
<keyword evidence="8" id="KW-1015">Disulfide bond</keyword>
<evidence type="ECO:0000256" key="6">
    <source>
        <dbReference type="ARBA" id="ARBA00022857"/>
    </source>
</evidence>
<organism evidence="11 12">
    <name type="scientific">Zosterops borbonicus</name>
    <dbReference type="NCBI Taxonomy" id="364589"/>
    <lineage>
        <taxon>Eukaryota</taxon>
        <taxon>Metazoa</taxon>
        <taxon>Chordata</taxon>
        <taxon>Craniata</taxon>
        <taxon>Vertebrata</taxon>
        <taxon>Euteleostomi</taxon>
        <taxon>Archelosauria</taxon>
        <taxon>Archosauria</taxon>
        <taxon>Dinosauria</taxon>
        <taxon>Saurischia</taxon>
        <taxon>Theropoda</taxon>
        <taxon>Coelurosauria</taxon>
        <taxon>Aves</taxon>
        <taxon>Neognathae</taxon>
        <taxon>Neoaves</taxon>
        <taxon>Telluraves</taxon>
        <taxon>Australaves</taxon>
        <taxon>Passeriformes</taxon>
        <taxon>Sylvioidea</taxon>
        <taxon>Zosteropidae</taxon>
        <taxon>Zosterops</taxon>
    </lineage>
</organism>
<comment type="caution">
    <text evidence="11">The sequence shown here is derived from an EMBL/GenBank/DDBJ whole genome shotgun (WGS) entry which is preliminary data.</text>
</comment>
<dbReference type="InterPro" id="IPR050999">
    <property type="entry name" value="ADP-ribosyltransferase_ARG"/>
</dbReference>
<dbReference type="Proteomes" id="UP000796761">
    <property type="component" value="Unassembled WGS sequence"/>
</dbReference>
<evidence type="ECO:0000256" key="7">
    <source>
        <dbReference type="ARBA" id="ARBA00023027"/>
    </source>
</evidence>
<evidence type="ECO:0000256" key="4">
    <source>
        <dbReference type="ARBA" id="ARBA00022695"/>
    </source>
</evidence>
<keyword evidence="2 10" id="KW-0328">Glycosyltransferase</keyword>
<evidence type="ECO:0000256" key="2">
    <source>
        <dbReference type="ARBA" id="ARBA00022676"/>
    </source>
</evidence>
<evidence type="ECO:0000256" key="10">
    <source>
        <dbReference type="RuleBase" id="RU361228"/>
    </source>
</evidence>
<reference evidence="11" key="1">
    <citation type="submission" date="2019-04" db="EMBL/GenBank/DDBJ databases">
        <title>Genome assembly of Zosterops borbonicus 15179.</title>
        <authorList>
            <person name="Leroy T."/>
            <person name="Anselmetti Y."/>
            <person name="Tilak M.-K."/>
            <person name="Nabholz B."/>
        </authorList>
    </citation>
    <scope>NUCLEOTIDE SEQUENCE</scope>
    <source>
        <strain evidence="11">HGM_15179</strain>
        <tissue evidence="11">Muscle</tissue>
    </source>
</reference>
<evidence type="ECO:0000256" key="5">
    <source>
        <dbReference type="ARBA" id="ARBA00022729"/>
    </source>
</evidence>
<evidence type="ECO:0000256" key="3">
    <source>
        <dbReference type="ARBA" id="ARBA00022679"/>
    </source>
</evidence>
<dbReference type="AlphaFoldDB" id="A0A8K1G0Y8"/>
<dbReference type="OrthoDB" id="423533at2759"/>